<evidence type="ECO:0000313" key="2">
    <source>
        <dbReference type="Proteomes" id="UP000054485"/>
    </source>
</evidence>
<dbReference type="AlphaFoldDB" id="A0A0C9Z5T3"/>
<dbReference type="EMBL" id="KN836100">
    <property type="protein sequence ID" value="KIK32830.1"/>
    <property type="molecule type" value="Genomic_DNA"/>
</dbReference>
<protein>
    <submittedName>
        <fullName evidence="1">Uncharacterized protein</fullName>
    </submittedName>
</protein>
<organism evidence="1 2">
    <name type="scientific">Suillus luteus UH-Slu-Lm8-n1</name>
    <dbReference type="NCBI Taxonomy" id="930992"/>
    <lineage>
        <taxon>Eukaryota</taxon>
        <taxon>Fungi</taxon>
        <taxon>Dikarya</taxon>
        <taxon>Basidiomycota</taxon>
        <taxon>Agaricomycotina</taxon>
        <taxon>Agaricomycetes</taxon>
        <taxon>Agaricomycetidae</taxon>
        <taxon>Boletales</taxon>
        <taxon>Suillineae</taxon>
        <taxon>Suillaceae</taxon>
        <taxon>Suillus</taxon>
    </lineage>
</organism>
<feature type="non-terminal residue" evidence="1">
    <location>
        <position position="116"/>
    </location>
</feature>
<dbReference type="InParanoid" id="A0A0C9Z5T3"/>
<dbReference type="HOGENOM" id="CLU_003703_4_1_1"/>
<dbReference type="STRING" id="930992.A0A0C9Z5T3"/>
<dbReference type="InterPro" id="IPR040521">
    <property type="entry name" value="KDZ"/>
</dbReference>
<gene>
    <name evidence="1" type="ORF">CY34DRAFT_100693</name>
</gene>
<proteinExistence type="predicted"/>
<sequence length="116" mass="13210">NHMYSNEEKDPTLAPRWSYFNASGPYHKHLKKYVDQEEISICVGFAVLFLVNLRCRKGVHVTEVGRVVCHYELKRPNGLGDLQKGDRYCNIDYVFLSSITSAGTLPFVPSDDVICQ</sequence>
<dbReference type="Proteomes" id="UP000054485">
    <property type="component" value="Unassembled WGS sequence"/>
</dbReference>
<dbReference type="Pfam" id="PF18758">
    <property type="entry name" value="KDZ"/>
    <property type="match status" value="1"/>
</dbReference>
<accession>A0A0C9Z5T3</accession>
<reference evidence="1 2" key="1">
    <citation type="submission" date="2014-04" db="EMBL/GenBank/DDBJ databases">
        <authorList>
            <consortium name="DOE Joint Genome Institute"/>
            <person name="Kuo A."/>
            <person name="Ruytinx J."/>
            <person name="Rineau F."/>
            <person name="Colpaert J."/>
            <person name="Kohler A."/>
            <person name="Nagy L.G."/>
            <person name="Floudas D."/>
            <person name="Copeland A."/>
            <person name="Barry K.W."/>
            <person name="Cichocki N."/>
            <person name="Veneault-Fourrey C."/>
            <person name="LaButti K."/>
            <person name="Lindquist E.A."/>
            <person name="Lipzen A."/>
            <person name="Lundell T."/>
            <person name="Morin E."/>
            <person name="Murat C."/>
            <person name="Sun H."/>
            <person name="Tunlid A."/>
            <person name="Henrissat B."/>
            <person name="Grigoriev I.V."/>
            <person name="Hibbett D.S."/>
            <person name="Martin F."/>
            <person name="Nordberg H.P."/>
            <person name="Cantor M.N."/>
            <person name="Hua S.X."/>
        </authorList>
    </citation>
    <scope>NUCLEOTIDE SEQUENCE [LARGE SCALE GENOMIC DNA]</scope>
    <source>
        <strain evidence="1 2">UH-Slu-Lm8-n1</strain>
    </source>
</reference>
<name>A0A0C9Z5T3_9AGAM</name>
<evidence type="ECO:0000313" key="1">
    <source>
        <dbReference type="EMBL" id="KIK32830.1"/>
    </source>
</evidence>
<dbReference type="OrthoDB" id="3192989at2759"/>
<reference evidence="2" key="2">
    <citation type="submission" date="2015-01" db="EMBL/GenBank/DDBJ databases">
        <title>Evolutionary Origins and Diversification of the Mycorrhizal Mutualists.</title>
        <authorList>
            <consortium name="DOE Joint Genome Institute"/>
            <consortium name="Mycorrhizal Genomics Consortium"/>
            <person name="Kohler A."/>
            <person name="Kuo A."/>
            <person name="Nagy L.G."/>
            <person name="Floudas D."/>
            <person name="Copeland A."/>
            <person name="Barry K.W."/>
            <person name="Cichocki N."/>
            <person name="Veneault-Fourrey C."/>
            <person name="LaButti K."/>
            <person name="Lindquist E.A."/>
            <person name="Lipzen A."/>
            <person name="Lundell T."/>
            <person name="Morin E."/>
            <person name="Murat C."/>
            <person name="Riley R."/>
            <person name="Ohm R."/>
            <person name="Sun H."/>
            <person name="Tunlid A."/>
            <person name="Henrissat B."/>
            <person name="Grigoriev I.V."/>
            <person name="Hibbett D.S."/>
            <person name="Martin F."/>
        </authorList>
    </citation>
    <scope>NUCLEOTIDE SEQUENCE [LARGE SCALE GENOMIC DNA]</scope>
    <source>
        <strain evidence="2">UH-Slu-Lm8-n1</strain>
    </source>
</reference>
<keyword evidence="2" id="KW-1185">Reference proteome</keyword>